<dbReference type="EMBL" id="BAABHD010000012">
    <property type="protein sequence ID" value="GAA4450743.1"/>
    <property type="molecule type" value="Genomic_DNA"/>
</dbReference>
<protein>
    <submittedName>
        <fullName evidence="2">EstA family serine hydrolase</fullName>
    </submittedName>
</protein>
<gene>
    <name evidence="2" type="ORF">GCM10023189_11820</name>
</gene>
<name>A0ABP8MI58_9BACT</name>
<comment type="caution">
    <text evidence="2">The sequence shown here is derived from an EMBL/GenBank/DDBJ whole genome shotgun (WGS) entry which is preliminary data.</text>
</comment>
<dbReference type="Proteomes" id="UP001501175">
    <property type="component" value="Unassembled WGS sequence"/>
</dbReference>
<dbReference type="InterPro" id="IPR012338">
    <property type="entry name" value="Beta-lactam/transpept-like"/>
</dbReference>
<reference evidence="3" key="1">
    <citation type="journal article" date="2019" name="Int. J. Syst. Evol. Microbiol.">
        <title>The Global Catalogue of Microorganisms (GCM) 10K type strain sequencing project: providing services to taxonomists for standard genome sequencing and annotation.</title>
        <authorList>
            <consortium name="The Broad Institute Genomics Platform"/>
            <consortium name="The Broad Institute Genome Sequencing Center for Infectious Disease"/>
            <person name="Wu L."/>
            <person name="Ma J."/>
        </authorList>
    </citation>
    <scope>NUCLEOTIDE SEQUENCE [LARGE SCALE GENOMIC DNA]</scope>
    <source>
        <strain evidence="3">JCM 17927</strain>
    </source>
</reference>
<dbReference type="PANTHER" id="PTHR43319">
    <property type="entry name" value="BETA-LACTAMASE-RELATED"/>
    <property type="match status" value="1"/>
</dbReference>
<accession>A0ABP8MI58</accession>
<organism evidence="2 3">
    <name type="scientific">Nibrella saemangeumensis</name>
    <dbReference type="NCBI Taxonomy" id="1084526"/>
    <lineage>
        <taxon>Bacteria</taxon>
        <taxon>Pseudomonadati</taxon>
        <taxon>Bacteroidota</taxon>
        <taxon>Cytophagia</taxon>
        <taxon>Cytophagales</taxon>
        <taxon>Spirosomataceae</taxon>
        <taxon>Nibrella</taxon>
    </lineage>
</organism>
<dbReference type="RefSeq" id="WP_345241537.1">
    <property type="nucleotide sequence ID" value="NZ_BAABHD010000012.1"/>
</dbReference>
<dbReference type="SUPFAM" id="SSF56601">
    <property type="entry name" value="beta-lactamase/transpeptidase-like"/>
    <property type="match status" value="1"/>
</dbReference>
<dbReference type="Pfam" id="PF00144">
    <property type="entry name" value="Beta-lactamase"/>
    <property type="match status" value="1"/>
</dbReference>
<feature type="domain" description="Beta-lactamase-related" evidence="1">
    <location>
        <begin position="23"/>
        <end position="369"/>
    </location>
</feature>
<keyword evidence="3" id="KW-1185">Reference proteome</keyword>
<evidence type="ECO:0000259" key="1">
    <source>
        <dbReference type="Pfam" id="PF00144"/>
    </source>
</evidence>
<dbReference type="Gene3D" id="3.40.710.10">
    <property type="entry name" value="DD-peptidase/beta-lactamase superfamily"/>
    <property type="match status" value="1"/>
</dbReference>
<dbReference type="GO" id="GO:0016787">
    <property type="term" value="F:hydrolase activity"/>
    <property type="evidence" value="ECO:0007669"/>
    <property type="project" value="UniProtKB-KW"/>
</dbReference>
<proteinExistence type="predicted"/>
<evidence type="ECO:0000313" key="3">
    <source>
        <dbReference type="Proteomes" id="UP001501175"/>
    </source>
</evidence>
<dbReference type="InterPro" id="IPR001466">
    <property type="entry name" value="Beta-lactam-related"/>
</dbReference>
<dbReference type="PANTHER" id="PTHR43319:SF3">
    <property type="entry name" value="BETA-LACTAMASE-RELATED DOMAIN-CONTAINING PROTEIN"/>
    <property type="match status" value="1"/>
</dbReference>
<keyword evidence="2" id="KW-0378">Hydrolase</keyword>
<sequence>MADIHGSCDSRFSAIAERLSANVDSGADVGASVAVTLDGNMVVDIWAGWADSDKTIPWQSDTITNVWSSTKTVTSLAALVLVDRGDLDVYKPVAYYWPEFGVNGKEKIQIRHILSHTSGVPGWEKPVEVADLYDWEKSTAMLATQAPWWEPGTASGYHDRDFGHLIGEVIRRITGRKLGEFLASEIAGPLGADFHIGLKPSQFHRVANVIPFEGPLPADIHAVNPDSIAYRTVTGPAWEPTISWTPEWRQADIGAANGHGHARSLARLTSVIACGGEVDGIQLLRPGTCDLIFQEQSNGIDLVLGAPLRFGIGYALKNESIPYLPDGRVCTWGGWGGSIVVVDVDRRMSISYVMNRMEGGMGGNRGPEFVEAAYSALGVL</sequence>
<evidence type="ECO:0000313" key="2">
    <source>
        <dbReference type="EMBL" id="GAA4450743.1"/>
    </source>
</evidence>
<dbReference type="InterPro" id="IPR052907">
    <property type="entry name" value="Beta-lactamase/esterase"/>
</dbReference>